<feature type="compositionally biased region" description="Low complexity" evidence="1">
    <location>
        <begin position="8"/>
        <end position="27"/>
    </location>
</feature>
<feature type="region of interest" description="Disordered" evidence="1">
    <location>
        <begin position="114"/>
        <end position="155"/>
    </location>
</feature>
<feature type="region of interest" description="Disordered" evidence="1">
    <location>
        <begin position="186"/>
        <end position="292"/>
    </location>
</feature>
<keyword evidence="2" id="KW-0966">Cell projection</keyword>
<accession>A0A554WYR0</accession>
<dbReference type="CDD" id="cd17470">
    <property type="entry name" value="T3SS_Flik_C"/>
    <property type="match status" value="1"/>
</dbReference>
<keyword evidence="3" id="KW-1185">Reference proteome</keyword>
<evidence type="ECO:0000313" key="3">
    <source>
        <dbReference type="Proteomes" id="UP000318542"/>
    </source>
</evidence>
<sequence length="437" mass="43154">MKAEAISHTPANHGAARAAASRGTPAADTQGGDRFAQLLADLRADDETLGLEPDSQRVAGDDAAANATALGAGDADALLARDHAAPEMMGAEDTSQDAVLAAGLALGMPLSSPAAGNSTALEGDGDPILSGAKETTPGVDAPGLLPSAGESPHPIADLARQTGLGQDKSAAGDAPFGPWVSTVARSKARTNPPGRPHAAGAPASADDAPRATPALPHPADGVRVHRGAGEPMAAVPTLPPTAAASAADPMAARSGSDRGHADGTAATGGGAPGAQAADPTPPASAQPDGQDFGLHLGQALGEAFESIGAQVSLWAAGRTQRASFSVEDGLDDPLNVDVSVTDGVAQLSFRTDDGALRQMIQAQAPSALADALARAGLTLGGVDVGGQSDRQPAAHPDGARVRTTRVGLVGATDTSVHPAAATLTRPRSERAGLDVYA</sequence>
<proteinExistence type="predicted"/>
<dbReference type="EMBL" id="VJOL01000039">
    <property type="protein sequence ID" value="TSE28716.1"/>
    <property type="molecule type" value="Genomic_DNA"/>
</dbReference>
<feature type="compositionally biased region" description="Low complexity" evidence="1">
    <location>
        <begin position="231"/>
        <end position="252"/>
    </location>
</feature>
<keyword evidence="2" id="KW-0969">Cilium</keyword>
<reference evidence="2 3" key="1">
    <citation type="submission" date="2019-07" db="EMBL/GenBank/DDBJ databases">
        <title>Tepidimonas thermarum AA-1 draft genome.</title>
        <authorList>
            <person name="Da Costa M.S."/>
            <person name="Froufe H.J.C."/>
            <person name="Egas C."/>
            <person name="Albuquerque L."/>
        </authorList>
    </citation>
    <scope>NUCLEOTIDE SEQUENCE [LARGE SCALE GENOMIC DNA]</scope>
    <source>
        <strain evidence="2 3">AA-1</strain>
    </source>
</reference>
<gene>
    <name evidence="2" type="ORF">Tther_01906</name>
</gene>
<organism evidence="2 3">
    <name type="scientific">Tepidimonas thermarum</name>
    <dbReference type="NCBI Taxonomy" id="335431"/>
    <lineage>
        <taxon>Bacteria</taxon>
        <taxon>Pseudomonadati</taxon>
        <taxon>Pseudomonadota</taxon>
        <taxon>Betaproteobacteria</taxon>
        <taxon>Burkholderiales</taxon>
        <taxon>Tepidimonas</taxon>
    </lineage>
</organism>
<feature type="compositionally biased region" description="Low complexity" evidence="1">
    <location>
        <begin position="196"/>
        <end position="214"/>
    </location>
</feature>
<dbReference type="AlphaFoldDB" id="A0A554WYR0"/>
<dbReference type="Gene3D" id="3.30.750.140">
    <property type="match status" value="1"/>
</dbReference>
<comment type="caution">
    <text evidence="2">The sequence shown here is derived from an EMBL/GenBank/DDBJ whole genome shotgun (WGS) entry which is preliminary data.</text>
</comment>
<dbReference type="RefSeq" id="WP_143903296.1">
    <property type="nucleotide sequence ID" value="NZ_VJOL01000039.1"/>
</dbReference>
<protein>
    <submittedName>
        <fullName evidence="2">Flagellar hook-length control protein FliK</fullName>
    </submittedName>
</protein>
<dbReference type="InterPro" id="IPR038610">
    <property type="entry name" value="FliK-like_C_sf"/>
</dbReference>
<evidence type="ECO:0000313" key="2">
    <source>
        <dbReference type="EMBL" id="TSE28716.1"/>
    </source>
</evidence>
<name>A0A554WYR0_9BURK</name>
<keyword evidence="2" id="KW-0282">Flagellum</keyword>
<dbReference type="OrthoDB" id="9157434at2"/>
<dbReference type="Proteomes" id="UP000318542">
    <property type="component" value="Unassembled WGS sequence"/>
</dbReference>
<evidence type="ECO:0000256" key="1">
    <source>
        <dbReference type="SAM" id="MobiDB-lite"/>
    </source>
</evidence>
<feature type="region of interest" description="Disordered" evidence="1">
    <location>
        <begin position="1"/>
        <end position="33"/>
    </location>
</feature>